<keyword evidence="2" id="KW-1185">Reference proteome</keyword>
<dbReference type="Proteomes" id="UP000032025">
    <property type="component" value="Unassembled WGS sequence"/>
</dbReference>
<dbReference type="EMBL" id="BBJS01000037">
    <property type="protein sequence ID" value="GAN14397.1"/>
    <property type="molecule type" value="Genomic_DNA"/>
</dbReference>
<name>A0A0C9NDN6_SPHPI</name>
<gene>
    <name evidence="1" type="ORF">SP6_37_00040</name>
</gene>
<comment type="caution">
    <text evidence="1">The sequence shown here is derived from an EMBL/GenBank/DDBJ whole genome shotgun (WGS) entry which is preliminary data.</text>
</comment>
<evidence type="ECO:0000313" key="2">
    <source>
        <dbReference type="Proteomes" id="UP000032025"/>
    </source>
</evidence>
<dbReference type="RefSeq" id="WP_007404725.1">
    <property type="nucleotide sequence ID" value="NZ_BBJS01000037.1"/>
</dbReference>
<reference evidence="1 2" key="1">
    <citation type="submission" date="2014-08" db="EMBL/GenBank/DDBJ databases">
        <title>Whole genome shotgun sequence of Sphingomonas paucimobilis NBRC 13935.</title>
        <authorList>
            <person name="Hosoyama A."/>
            <person name="Hashimoto M."/>
            <person name="Hosoyama Y."/>
            <person name="Noguchi M."/>
            <person name="Uohara A."/>
            <person name="Ohji S."/>
            <person name="Katano-Makiyama Y."/>
            <person name="Ichikawa N."/>
            <person name="Kimura A."/>
            <person name="Yamazoe A."/>
            <person name="Fujita N."/>
        </authorList>
    </citation>
    <scope>NUCLEOTIDE SEQUENCE [LARGE SCALE GENOMIC DNA]</scope>
    <source>
        <strain evidence="1 2">NBRC 13935</strain>
    </source>
</reference>
<proteinExistence type="predicted"/>
<evidence type="ECO:0000313" key="1">
    <source>
        <dbReference type="EMBL" id="GAN14397.1"/>
    </source>
</evidence>
<accession>A0A0C9NDN6</accession>
<dbReference type="AlphaFoldDB" id="A0A0C9NDN6"/>
<dbReference type="GeneID" id="78527876"/>
<protein>
    <submittedName>
        <fullName evidence="1">DNA, contig: SP637</fullName>
    </submittedName>
</protein>
<sequence length="496" mass="51287">MIATDLPPSAGAAMPQLTVPDMVFVDHRIVAPGDPRLVWPAGTALTLERAEGEVIVHSDRPIGAEAVALFQSQVGAAIGDLRWNDVSLVLRPATGWAMDARIIGAALIVAFQPAADAVVTAPVSDGDPKADVARALVEADLAAGYPGRGREQAASLVARDPEDQRAARLLADARMLDGDVAGAARGYRAVGATDKAARRAMAAAGGTASVGLVAREGGDLAQLEASIRAEVPLDDRVSMGASVRHLVSRVEAGGGQVSETASVIDAGLAVALSDAARLQLLAASALDDGVTGGGVKLTYGPAEAQFRVALTRHMPDYVTPAQVLAGGYLSRAALGGVYRLSSGLVVQGDVGVNRYGLAGRRGASDSVTLAGGLDYLIRRRYPLFGLSYRVEAEYVQHMRSDATGIPLIPLADRENHTVQAMLGEALGEVQLTGMAGWTVDRFGGDGPNASLGMTVPIGLWWKVEASGGLTSISRPGFSGQQLFARALVTRSLGAPR</sequence>
<organism evidence="1 2">
    <name type="scientific">Sphingomonas paucimobilis NBRC 13935</name>
    <dbReference type="NCBI Taxonomy" id="1219050"/>
    <lineage>
        <taxon>Bacteria</taxon>
        <taxon>Pseudomonadati</taxon>
        <taxon>Pseudomonadota</taxon>
        <taxon>Alphaproteobacteria</taxon>
        <taxon>Sphingomonadales</taxon>
        <taxon>Sphingomonadaceae</taxon>
        <taxon>Sphingomonas</taxon>
    </lineage>
</organism>